<dbReference type="GO" id="GO:0000981">
    <property type="term" value="F:DNA-binding transcription factor activity, RNA polymerase II-specific"/>
    <property type="evidence" value="ECO:0007669"/>
    <property type="project" value="TreeGrafter"/>
</dbReference>
<evidence type="ECO:0000256" key="1">
    <source>
        <dbReference type="ARBA" id="ARBA00022723"/>
    </source>
</evidence>
<dbReference type="PROSITE" id="PS00028">
    <property type="entry name" value="ZINC_FINGER_C2H2_1"/>
    <property type="match status" value="2"/>
</dbReference>
<feature type="domain" description="C2H2-type" evidence="8">
    <location>
        <begin position="78"/>
        <end position="105"/>
    </location>
</feature>
<dbReference type="PROSITE" id="PS50157">
    <property type="entry name" value="ZINC_FINGER_C2H2_2"/>
    <property type="match status" value="2"/>
</dbReference>
<evidence type="ECO:0000313" key="10">
    <source>
        <dbReference type="EMBL" id="KAG5668634.1"/>
    </source>
</evidence>
<keyword evidence="1" id="KW-0479">Metal-binding</keyword>
<dbReference type="PANTHER" id="PTHR19818">
    <property type="entry name" value="ZINC FINGER PROTEIN ZIC AND GLI"/>
    <property type="match status" value="1"/>
</dbReference>
<dbReference type="InterPro" id="IPR009003">
    <property type="entry name" value="Peptidase_S1_PA"/>
</dbReference>
<evidence type="ECO:0000256" key="2">
    <source>
        <dbReference type="ARBA" id="ARBA00022737"/>
    </source>
</evidence>
<keyword evidence="2" id="KW-0677">Repeat</keyword>
<dbReference type="Gene3D" id="3.30.160.60">
    <property type="entry name" value="Classic Zinc Finger"/>
    <property type="match status" value="2"/>
</dbReference>
<sequence>MTAFYQQQVQTPSTPHIELQSDPVPNEPISPPPFDDFPYDDFDESRESFPSDRNNVDNAIDKKIEEFIQNKRSKTNPKICTICNKLFRTNYKLREHMQTHENNPNFICEFSECGKTFKSKIGLKEHSARHTGQFNFTCWGSKQNFGQFLQTANVLITLSATCYYFYGVYDYRPHNLCVLPLDDELFCNGDVGSPLIYKINNIEHLVGIVSYGAQNASSLGSSVVVTKISIFLDWIKLHTGI</sequence>
<comment type="caution">
    <text evidence="10">The sequence shown here is derived from an EMBL/GenBank/DDBJ whole genome shotgun (WGS) entry which is preliminary data.</text>
</comment>
<dbReference type="SMART" id="SM00355">
    <property type="entry name" value="ZnF_C2H2"/>
    <property type="match status" value="2"/>
</dbReference>
<comment type="similarity">
    <text evidence="5">Belongs to the peptidase S1 family. CLIP subfamily.</text>
</comment>
<accession>A0A9J6BFY9</accession>
<dbReference type="Pfam" id="PF00096">
    <property type="entry name" value="zf-C2H2"/>
    <property type="match status" value="2"/>
</dbReference>
<evidence type="ECO:0000256" key="6">
    <source>
        <dbReference type="PROSITE-ProRule" id="PRU00042"/>
    </source>
</evidence>
<protein>
    <submittedName>
        <fullName evidence="10">Uncharacterized protein</fullName>
    </submittedName>
</protein>
<dbReference type="SUPFAM" id="SSF50494">
    <property type="entry name" value="Trypsin-like serine proteases"/>
    <property type="match status" value="1"/>
</dbReference>
<feature type="region of interest" description="Disordered" evidence="7">
    <location>
        <begin position="1"/>
        <end position="55"/>
    </location>
</feature>
<dbReference type="GO" id="GO:0045944">
    <property type="term" value="P:positive regulation of transcription by RNA polymerase II"/>
    <property type="evidence" value="ECO:0007669"/>
    <property type="project" value="UniProtKB-ARBA"/>
</dbReference>
<dbReference type="InterPro" id="IPR001254">
    <property type="entry name" value="Trypsin_dom"/>
</dbReference>
<evidence type="ECO:0000256" key="7">
    <source>
        <dbReference type="SAM" id="MobiDB-lite"/>
    </source>
</evidence>
<feature type="compositionally biased region" description="Polar residues" evidence="7">
    <location>
        <begin position="1"/>
        <end position="14"/>
    </location>
</feature>
<dbReference type="AlphaFoldDB" id="A0A9J6BFY9"/>
<evidence type="ECO:0000259" key="8">
    <source>
        <dbReference type="PROSITE" id="PS50157"/>
    </source>
</evidence>
<dbReference type="InterPro" id="IPR013087">
    <property type="entry name" value="Znf_C2H2_type"/>
</dbReference>
<dbReference type="SUPFAM" id="SSF57667">
    <property type="entry name" value="beta-beta-alpha zinc fingers"/>
    <property type="match status" value="1"/>
</dbReference>
<dbReference type="PROSITE" id="PS50240">
    <property type="entry name" value="TRYPSIN_DOM"/>
    <property type="match status" value="1"/>
</dbReference>
<keyword evidence="3 6" id="KW-0863">Zinc-finger</keyword>
<dbReference type="GO" id="GO:0004252">
    <property type="term" value="F:serine-type endopeptidase activity"/>
    <property type="evidence" value="ECO:0007669"/>
    <property type="project" value="InterPro"/>
</dbReference>
<dbReference type="EMBL" id="JADBJN010000004">
    <property type="protein sequence ID" value="KAG5668634.1"/>
    <property type="molecule type" value="Genomic_DNA"/>
</dbReference>
<evidence type="ECO:0000256" key="4">
    <source>
        <dbReference type="ARBA" id="ARBA00022833"/>
    </source>
</evidence>
<evidence type="ECO:0000256" key="5">
    <source>
        <dbReference type="ARBA" id="ARBA00024195"/>
    </source>
</evidence>
<dbReference type="Proteomes" id="UP001107558">
    <property type="component" value="Chromosome 4"/>
</dbReference>
<feature type="domain" description="C2H2-type" evidence="8">
    <location>
        <begin position="106"/>
        <end position="135"/>
    </location>
</feature>
<organism evidence="10 11">
    <name type="scientific">Polypedilum vanderplanki</name>
    <name type="common">Sleeping chironomid midge</name>
    <dbReference type="NCBI Taxonomy" id="319348"/>
    <lineage>
        <taxon>Eukaryota</taxon>
        <taxon>Metazoa</taxon>
        <taxon>Ecdysozoa</taxon>
        <taxon>Arthropoda</taxon>
        <taxon>Hexapoda</taxon>
        <taxon>Insecta</taxon>
        <taxon>Pterygota</taxon>
        <taxon>Neoptera</taxon>
        <taxon>Endopterygota</taxon>
        <taxon>Diptera</taxon>
        <taxon>Nematocera</taxon>
        <taxon>Chironomoidea</taxon>
        <taxon>Chironomidae</taxon>
        <taxon>Chironominae</taxon>
        <taxon>Polypedilum</taxon>
        <taxon>Polypedilum</taxon>
    </lineage>
</organism>
<reference evidence="10" key="1">
    <citation type="submission" date="2021-03" db="EMBL/GenBank/DDBJ databases">
        <title>Chromosome level genome of the anhydrobiotic midge Polypedilum vanderplanki.</title>
        <authorList>
            <person name="Yoshida Y."/>
            <person name="Kikawada T."/>
            <person name="Gusev O."/>
        </authorList>
    </citation>
    <scope>NUCLEOTIDE SEQUENCE</scope>
    <source>
        <strain evidence="10">NIAS01</strain>
        <tissue evidence="10">Whole body or cell culture</tissue>
    </source>
</reference>
<dbReference type="GO" id="GO:0006508">
    <property type="term" value="P:proteolysis"/>
    <property type="evidence" value="ECO:0007669"/>
    <property type="project" value="InterPro"/>
</dbReference>
<dbReference type="InterPro" id="IPR043504">
    <property type="entry name" value="Peptidase_S1_PA_chymotrypsin"/>
</dbReference>
<dbReference type="PANTHER" id="PTHR19818:SF139">
    <property type="entry name" value="PAIR-RULE PROTEIN ODD-PAIRED"/>
    <property type="match status" value="1"/>
</dbReference>
<feature type="domain" description="Peptidase S1" evidence="9">
    <location>
        <begin position="121"/>
        <end position="240"/>
    </location>
</feature>
<gene>
    <name evidence="10" type="ORF">PVAND_016569</name>
</gene>
<feature type="compositionally biased region" description="Pro residues" evidence="7">
    <location>
        <begin position="25"/>
        <end position="35"/>
    </location>
</feature>
<dbReference type="GO" id="GO:0000978">
    <property type="term" value="F:RNA polymerase II cis-regulatory region sequence-specific DNA binding"/>
    <property type="evidence" value="ECO:0007669"/>
    <property type="project" value="TreeGrafter"/>
</dbReference>
<evidence type="ECO:0000313" key="11">
    <source>
        <dbReference type="Proteomes" id="UP001107558"/>
    </source>
</evidence>
<dbReference type="Gene3D" id="2.40.10.10">
    <property type="entry name" value="Trypsin-like serine proteases"/>
    <property type="match status" value="1"/>
</dbReference>
<keyword evidence="4" id="KW-0862">Zinc</keyword>
<dbReference type="GO" id="GO:0008270">
    <property type="term" value="F:zinc ion binding"/>
    <property type="evidence" value="ECO:0007669"/>
    <property type="project" value="UniProtKB-KW"/>
</dbReference>
<dbReference type="InterPro" id="IPR036236">
    <property type="entry name" value="Znf_C2H2_sf"/>
</dbReference>
<dbReference type="GO" id="GO:0005634">
    <property type="term" value="C:nucleus"/>
    <property type="evidence" value="ECO:0007669"/>
    <property type="project" value="UniProtKB-ARBA"/>
</dbReference>
<evidence type="ECO:0000259" key="9">
    <source>
        <dbReference type="PROSITE" id="PS50240"/>
    </source>
</evidence>
<dbReference type="InterPro" id="IPR050329">
    <property type="entry name" value="GLI_C2H2-zinc-finger"/>
</dbReference>
<keyword evidence="11" id="KW-1185">Reference proteome</keyword>
<name>A0A9J6BFY9_POLVA</name>
<dbReference type="Pfam" id="PF00089">
    <property type="entry name" value="Trypsin"/>
    <property type="match status" value="1"/>
</dbReference>
<evidence type="ECO:0000256" key="3">
    <source>
        <dbReference type="ARBA" id="ARBA00022771"/>
    </source>
</evidence>
<dbReference type="OrthoDB" id="5565075at2759"/>
<proteinExistence type="inferred from homology"/>